<evidence type="ECO:0000256" key="1">
    <source>
        <dbReference type="ARBA" id="ARBA00004651"/>
    </source>
</evidence>
<comment type="caution">
    <text evidence="12">The sequence shown here is derived from an EMBL/GenBank/DDBJ whole genome shotgun (WGS) entry which is preliminary data.</text>
</comment>
<dbReference type="GO" id="GO:0022857">
    <property type="term" value="F:transmembrane transporter activity"/>
    <property type="evidence" value="ECO:0007669"/>
    <property type="project" value="InterPro"/>
</dbReference>
<evidence type="ECO:0000256" key="8">
    <source>
        <dbReference type="ARBA" id="ARBA00023136"/>
    </source>
</evidence>
<dbReference type="EMBL" id="PUEJ01000003">
    <property type="protein sequence ID" value="PRH88216.1"/>
    <property type="molecule type" value="Genomic_DNA"/>
</dbReference>
<evidence type="ECO:0000256" key="2">
    <source>
        <dbReference type="ARBA" id="ARBA00022448"/>
    </source>
</evidence>
<sequence>MTTNTMEAQTASPKKSILEYISGNIRDYGLLISLIVIVGFFQYMTEGRMLAPSNINNIPNQNGYVIVMALGMLLVIVAGHIDLSVGSVCAFTGAVAATLMVKLGWHWAPAAVATLVVGALIGGIQGYFIAYLRIPSFIVTLAGMLVFRGLTYRLLGNTNVGPLPAQFNQLSAGWIPDPFAAPGFFTTTFALGLIAAALFILVNIKGRMTRLKHGVEEEPLAIFIGRNILMAVVTVYVGYLLAMYRGLPMVLIILLALTLLYVFVTTRTVIGRRIYALGGNEKAAKLSGINTDRLILLTFVNMGALAALAGLIVTSRFGGMATPKAGDGYELDVIAACFIGGASASGGVGKITGAVIGALLMGVMNVGMSILGLGIDDQKWIKGLVLLFAVCLDVYYKKKR</sequence>
<evidence type="ECO:0000256" key="3">
    <source>
        <dbReference type="ARBA" id="ARBA00022475"/>
    </source>
</evidence>
<gene>
    <name evidence="12" type="ORF">C5L14_10090</name>
</gene>
<evidence type="ECO:0000256" key="6">
    <source>
        <dbReference type="ARBA" id="ARBA00022692"/>
    </source>
</evidence>
<evidence type="ECO:0000313" key="13">
    <source>
        <dbReference type="Proteomes" id="UP000237682"/>
    </source>
</evidence>
<keyword evidence="4" id="KW-0997">Cell inner membrane</keyword>
<dbReference type="PANTHER" id="PTHR32196:SF32">
    <property type="entry name" value="XYLOSE TRANSPORT SYSTEM PERMEASE PROTEIN XYLH"/>
    <property type="match status" value="1"/>
</dbReference>
<evidence type="ECO:0000256" key="11">
    <source>
        <dbReference type="SAM" id="Phobius"/>
    </source>
</evidence>
<feature type="transmembrane region" description="Helical" evidence="11">
    <location>
        <begin position="247"/>
        <end position="264"/>
    </location>
</feature>
<evidence type="ECO:0000256" key="9">
    <source>
        <dbReference type="ARBA" id="ARBA00035611"/>
    </source>
</evidence>
<feature type="transmembrane region" description="Helical" evidence="11">
    <location>
        <begin position="294"/>
        <end position="313"/>
    </location>
</feature>
<dbReference type="GO" id="GO:0005886">
    <property type="term" value="C:plasma membrane"/>
    <property type="evidence" value="ECO:0007669"/>
    <property type="project" value="UniProtKB-SubCell"/>
</dbReference>
<keyword evidence="6 11" id="KW-0812">Transmembrane</keyword>
<feature type="transmembrane region" description="Helical" evidence="11">
    <location>
        <begin position="223"/>
        <end position="241"/>
    </location>
</feature>
<keyword evidence="3" id="KW-1003">Cell membrane</keyword>
<evidence type="ECO:0000256" key="7">
    <source>
        <dbReference type="ARBA" id="ARBA00022989"/>
    </source>
</evidence>
<organism evidence="12 13">
    <name type="scientific">Labrys okinawensis</name>
    <dbReference type="NCBI Taxonomy" id="346911"/>
    <lineage>
        <taxon>Bacteria</taxon>
        <taxon>Pseudomonadati</taxon>
        <taxon>Pseudomonadota</taxon>
        <taxon>Alphaproteobacteria</taxon>
        <taxon>Hyphomicrobiales</taxon>
        <taxon>Xanthobacteraceae</taxon>
        <taxon>Labrys</taxon>
    </lineage>
</organism>
<name>A0A2S9QFS6_9HYPH</name>
<dbReference type="RefSeq" id="WP_105861882.1">
    <property type="nucleotide sequence ID" value="NZ_PUEJ01000003.1"/>
</dbReference>
<dbReference type="Proteomes" id="UP000237682">
    <property type="component" value="Unassembled WGS sequence"/>
</dbReference>
<evidence type="ECO:0000256" key="10">
    <source>
        <dbReference type="ARBA" id="ARBA00035686"/>
    </source>
</evidence>
<feature type="transmembrane region" description="Helical" evidence="11">
    <location>
        <begin position="63"/>
        <end position="81"/>
    </location>
</feature>
<keyword evidence="7 11" id="KW-1133">Transmembrane helix</keyword>
<dbReference type="AlphaFoldDB" id="A0A2S9QFS6"/>
<feature type="transmembrane region" description="Helical" evidence="11">
    <location>
        <begin position="111"/>
        <end position="130"/>
    </location>
</feature>
<reference evidence="12 13" key="1">
    <citation type="submission" date="2018-02" db="EMBL/GenBank/DDBJ databases">
        <title>Whole genome sequencing of endophytic bacterium.</title>
        <authorList>
            <person name="Eedara R."/>
            <person name="Podile A.R."/>
        </authorList>
    </citation>
    <scope>NUCLEOTIDE SEQUENCE [LARGE SCALE GENOMIC DNA]</scope>
    <source>
        <strain evidence="12 13">RP1T</strain>
    </source>
</reference>
<dbReference type="NCBIfam" id="NF040906">
    <property type="entry name" value="GguB"/>
    <property type="match status" value="1"/>
</dbReference>
<evidence type="ECO:0000256" key="4">
    <source>
        <dbReference type="ARBA" id="ARBA00022519"/>
    </source>
</evidence>
<feature type="transmembrane region" description="Helical" evidence="11">
    <location>
        <begin position="25"/>
        <end position="43"/>
    </location>
</feature>
<dbReference type="PANTHER" id="PTHR32196">
    <property type="entry name" value="ABC TRANSPORTER PERMEASE PROTEIN YPHD-RELATED-RELATED"/>
    <property type="match status" value="1"/>
</dbReference>
<feature type="transmembrane region" description="Helical" evidence="11">
    <location>
        <begin position="179"/>
        <end position="202"/>
    </location>
</feature>
<dbReference type="Pfam" id="PF02653">
    <property type="entry name" value="BPD_transp_2"/>
    <property type="match status" value="1"/>
</dbReference>
<feature type="transmembrane region" description="Helical" evidence="11">
    <location>
        <begin position="356"/>
        <end position="374"/>
    </location>
</feature>
<dbReference type="InterPro" id="IPR001851">
    <property type="entry name" value="ABC_transp_permease"/>
</dbReference>
<keyword evidence="5" id="KW-0762">Sugar transport</keyword>
<protein>
    <recommendedName>
        <fullName evidence="10">Xylose transport system permease protein XylH</fullName>
    </recommendedName>
</protein>
<comment type="subcellular location">
    <subcellularLocation>
        <location evidence="1">Cell membrane</location>
        <topology evidence="1">Multi-pass membrane protein</topology>
    </subcellularLocation>
</comment>
<keyword evidence="8 11" id="KW-0472">Membrane</keyword>
<feature type="transmembrane region" description="Helical" evidence="11">
    <location>
        <begin position="137"/>
        <end position="155"/>
    </location>
</feature>
<dbReference type="OrthoDB" id="7284468at2"/>
<comment type="function">
    <text evidence="9">Part of the binding-protein-dependent transport system for D-xylose. Probably responsible for the translocation of the substrate across the membrane.</text>
</comment>
<keyword evidence="13" id="KW-1185">Reference proteome</keyword>
<keyword evidence="2" id="KW-0813">Transport</keyword>
<proteinExistence type="predicted"/>
<evidence type="ECO:0000313" key="12">
    <source>
        <dbReference type="EMBL" id="PRH88216.1"/>
    </source>
</evidence>
<evidence type="ECO:0000256" key="5">
    <source>
        <dbReference type="ARBA" id="ARBA00022597"/>
    </source>
</evidence>
<dbReference type="CDD" id="cd06579">
    <property type="entry name" value="TM_PBP1_transp_AraH_like"/>
    <property type="match status" value="1"/>
</dbReference>
<accession>A0A2S9QFS6</accession>